<dbReference type="Pfam" id="PF18556">
    <property type="entry name" value="TetR_C_35"/>
    <property type="match status" value="1"/>
</dbReference>
<dbReference type="InterPro" id="IPR009057">
    <property type="entry name" value="Homeodomain-like_sf"/>
</dbReference>
<protein>
    <submittedName>
        <fullName evidence="6">Transcriptional regulator, TetR family</fullName>
    </submittedName>
</protein>
<dbReference type="RefSeq" id="WP_007076900.1">
    <property type="nucleotide sequence ID" value="NZ_CM001024.1"/>
</dbReference>
<dbReference type="InterPro" id="IPR040611">
    <property type="entry name" value="AlkX_C"/>
</dbReference>
<dbReference type="PANTHER" id="PTHR30055">
    <property type="entry name" value="HTH-TYPE TRANSCRIPTIONAL REGULATOR RUTR"/>
    <property type="match status" value="1"/>
</dbReference>
<dbReference type="HOGENOM" id="CLU_088557_0_0_11"/>
<dbReference type="GO" id="GO:0003700">
    <property type="term" value="F:DNA-binding transcription factor activity"/>
    <property type="evidence" value="ECO:0007669"/>
    <property type="project" value="TreeGrafter"/>
</dbReference>
<keyword evidence="2 4" id="KW-0238">DNA-binding</keyword>
<dbReference type="STRING" id="585531.HMPREF0063_11808"/>
<evidence type="ECO:0000256" key="1">
    <source>
        <dbReference type="ARBA" id="ARBA00023015"/>
    </source>
</evidence>
<keyword evidence="7" id="KW-1185">Reference proteome</keyword>
<dbReference type="Pfam" id="PF00440">
    <property type="entry name" value="TetR_N"/>
    <property type="match status" value="1"/>
</dbReference>
<evidence type="ECO:0000256" key="2">
    <source>
        <dbReference type="ARBA" id="ARBA00023125"/>
    </source>
</evidence>
<keyword evidence="1" id="KW-0805">Transcription regulation</keyword>
<feature type="DNA-binding region" description="H-T-H motif" evidence="4">
    <location>
        <begin position="35"/>
        <end position="54"/>
    </location>
</feature>
<name>E2SDM2_9ACTN</name>
<dbReference type="GO" id="GO:0000976">
    <property type="term" value="F:transcription cis-regulatory region binding"/>
    <property type="evidence" value="ECO:0007669"/>
    <property type="project" value="TreeGrafter"/>
</dbReference>
<dbReference type="PROSITE" id="PS50977">
    <property type="entry name" value="HTH_TETR_2"/>
    <property type="match status" value="1"/>
</dbReference>
<dbReference type="AlphaFoldDB" id="E2SDM2"/>
<dbReference type="PANTHER" id="PTHR30055:SF234">
    <property type="entry name" value="HTH-TYPE TRANSCRIPTIONAL REGULATOR BETI"/>
    <property type="match status" value="1"/>
</dbReference>
<sequence>MTALEVTPPLPVLMRDRLLDAAQGLIERRGWSTVTMARIAEAVGVSRQTVYNELGTKRQLAEHLAMRELARFLDVVRERMSERDDLVEAVQWTCQGVLEMGERSLLVRTIVGSVPGEQDPDLLKILTVESGEIVDTAGVVVKECITRHPAQLPLTDPELDIAVETVVRLVMSAITRPSKPAEAAAADIGWILRLALVGAAHI</sequence>
<evidence type="ECO:0000256" key="4">
    <source>
        <dbReference type="PROSITE-ProRule" id="PRU00335"/>
    </source>
</evidence>
<dbReference type="EMBL" id="ACLF03000006">
    <property type="protein sequence ID" value="EFQ82599.1"/>
    <property type="molecule type" value="Genomic_DNA"/>
</dbReference>
<proteinExistence type="predicted"/>
<comment type="caution">
    <text evidence="6">The sequence shown here is derived from an EMBL/GenBank/DDBJ whole genome shotgun (WGS) entry which is preliminary data.</text>
</comment>
<feature type="domain" description="HTH tetR-type" evidence="5">
    <location>
        <begin position="12"/>
        <end position="72"/>
    </location>
</feature>
<organism evidence="6 7">
    <name type="scientific">Aeromicrobium marinum DSM 15272</name>
    <dbReference type="NCBI Taxonomy" id="585531"/>
    <lineage>
        <taxon>Bacteria</taxon>
        <taxon>Bacillati</taxon>
        <taxon>Actinomycetota</taxon>
        <taxon>Actinomycetes</taxon>
        <taxon>Propionibacteriales</taxon>
        <taxon>Nocardioidaceae</taxon>
        <taxon>Aeromicrobium</taxon>
    </lineage>
</organism>
<dbReference type="PRINTS" id="PR00455">
    <property type="entry name" value="HTHTETR"/>
</dbReference>
<evidence type="ECO:0000256" key="3">
    <source>
        <dbReference type="ARBA" id="ARBA00023163"/>
    </source>
</evidence>
<dbReference type="OrthoDB" id="4371863at2"/>
<accession>E2SDM2</accession>
<keyword evidence="3" id="KW-0804">Transcription</keyword>
<dbReference type="InterPro" id="IPR050109">
    <property type="entry name" value="HTH-type_TetR-like_transc_reg"/>
</dbReference>
<dbReference type="Proteomes" id="UP000003111">
    <property type="component" value="Unassembled WGS sequence"/>
</dbReference>
<reference evidence="6" key="1">
    <citation type="submission" date="2010-08" db="EMBL/GenBank/DDBJ databases">
        <authorList>
            <person name="Muzny D."/>
            <person name="Qin X."/>
            <person name="Buhay C."/>
            <person name="Dugan-Rocha S."/>
            <person name="Ding Y."/>
            <person name="Chen G."/>
            <person name="Hawes A."/>
            <person name="Holder M."/>
            <person name="Jhangiani S."/>
            <person name="Johnson A."/>
            <person name="Khan Z."/>
            <person name="Li Z."/>
            <person name="Liu W."/>
            <person name="Liu X."/>
            <person name="Perez L."/>
            <person name="Shen H."/>
            <person name="Wang Q."/>
            <person name="Watt J."/>
            <person name="Xi L."/>
            <person name="Xin Y."/>
            <person name="Zhou J."/>
            <person name="Deng J."/>
            <person name="Jiang H."/>
            <person name="Liu Y."/>
            <person name="Qu J."/>
            <person name="Song X.-Z."/>
            <person name="Zhang L."/>
            <person name="Villasana D."/>
            <person name="Johnson A."/>
            <person name="Liu J."/>
            <person name="Liyanage D."/>
            <person name="Lorensuhewa L."/>
            <person name="Robinson T."/>
            <person name="Song A."/>
            <person name="Song B.-B."/>
            <person name="Dinh H."/>
            <person name="Thornton R."/>
            <person name="Coyle M."/>
            <person name="Francisco L."/>
            <person name="Jackson L."/>
            <person name="Javaid M."/>
            <person name="Korchina V."/>
            <person name="Kovar C."/>
            <person name="Mata R."/>
            <person name="Mathew T."/>
            <person name="Ngo R."/>
            <person name="Nguyen L."/>
            <person name="Nguyen N."/>
            <person name="Okwuonu G."/>
            <person name="Ongeri F."/>
            <person name="Pham C."/>
            <person name="Simmons D."/>
            <person name="Wilczek-Boney K."/>
            <person name="Hale W."/>
            <person name="Jakkamsetti A."/>
            <person name="Pham P."/>
            <person name="Ruth R."/>
            <person name="San Lucas F."/>
            <person name="Warren J."/>
            <person name="Zhang J."/>
            <person name="Zhao Z."/>
            <person name="Zhou C."/>
            <person name="Zhu D."/>
            <person name="Lee S."/>
            <person name="Bess C."/>
            <person name="Blankenburg K."/>
            <person name="Forbes L."/>
            <person name="Fu Q."/>
            <person name="Gubbala S."/>
            <person name="Hirani K."/>
            <person name="Jayaseelan J.C."/>
            <person name="Lara F."/>
            <person name="Munidasa M."/>
            <person name="Palculict T."/>
            <person name="Patil S."/>
            <person name="Pu L.-L."/>
            <person name="Saada N."/>
            <person name="Tang L."/>
            <person name="Weissenberger G."/>
            <person name="Zhu Y."/>
            <person name="Hemphill L."/>
            <person name="Shang Y."/>
            <person name="Youmans B."/>
            <person name="Ayvaz T."/>
            <person name="Ross M."/>
            <person name="Santibanez J."/>
            <person name="Aqrawi P."/>
            <person name="Gross S."/>
            <person name="Joshi V."/>
            <person name="Fowler G."/>
            <person name="Nazareth L."/>
            <person name="Reid J."/>
            <person name="Worley K."/>
            <person name="Petrosino J."/>
            <person name="Highlander S."/>
            <person name="Gibbs R."/>
        </authorList>
    </citation>
    <scope>NUCLEOTIDE SEQUENCE [LARGE SCALE GENOMIC DNA]</scope>
    <source>
        <strain evidence="6">DSM 15272</strain>
    </source>
</reference>
<dbReference type="SUPFAM" id="SSF46689">
    <property type="entry name" value="Homeodomain-like"/>
    <property type="match status" value="1"/>
</dbReference>
<evidence type="ECO:0000313" key="7">
    <source>
        <dbReference type="Proteomes" id="UP000003111"/>
    </source>
</evidence>
<dbReference type="eggNOG" id="COG1309">
    <property type="taxonomic scope" value="Bacteria"/>
</dbReference>
<evidence type="ECO:0000259" key="5">
    <source>
        <dbReference type="PROSITE" id="PS50977"/>
    </source>
</evidence>
<dbReference type="InterPro" id="IPR001647">
    <property type="entry name" value="HTH_TetR"/>
</dbReference>
<dbReference type="Gene3D" id="1.10.357.10">
    <property type="entry name" value="Tetracycline Repressor, domain 2"/>
    <property type="match status" value="1"/>
</dbReference>
<evidence type="ECO:0000313" key="6">
    <source>
        <dbReference type="EMBL" id="EFQ82599.1"/>
    </source>
</evidence>
<gene>
    <name evidence="6" type="ORF">HMPREF0063_11808</name>
</gene>